<accession>A0ABY4TKH2</accession>
<dbReference type="EMBL" id="CP097885">
    <property type="protein sequence ID" value="URN40925.1"/>
    <property type="molecule type" value="Genomic_DNA"/>
</dbReference>
<keyword evidence="4" id="KW-1185">Reference proteome</keyword>
<evidence type="ECO:0008006" key="5">
    <source>
        <dbReference type="Google" id="ProtNLM"/>
    </source>
</evidence>
<evidence type="ECO:0000256" key="2">
    <source>
        <dbReference type="SAM" id="Phobius"/>
    </source>
</evidence>
<name>A0ABY4TKH2_9FIRM</name>
<keyword evidence="2" id="KW-0472">Membrane</keyword>
<sequence length="108" mass="12406">MTDEEKCNDHEQRVVLLEKIAERHEATLKDHGVKIEKLANDNSIQDTNIKLFQKDLDFIKEQLKTMNATLIELTDKPKKAFDKYKDTIITIVITAIVTGLIAKIVKGW</sequence>
<evidence type="ECO:0000313" key="3">
    <source>
        <dbReference type="EMBL" id="URN40925.1"/>
    </source>
</evidence>
<organism evidence="3 4">
    <name type="scientific">Peptoniphilus genitalis</name>
    <dbReference type="NCBI Taxonomy" id="3036303"/>
    <lineage>
        <taxon>Bacteria</taxon>
        <taxon>Bacillati</taxon>
        <taxon>Bacillota</taxon>
        <taxon>Tissierellia</taxon>
        <taxon>Tissierellales</taxon>
        <taxon>Peptoniphilaceae</taxon>
        <taxon>Peptoniphilus</taxon>
    </lineage>
</organism>
<evidence type="ECO:0000256" key="1">
    <source>
        <dbReference type="SAM" id="Coils"/>
    </source>
</evidence>
<gene>
    <name evidence="3" type="ORF">M9426_06620</name>
</gene>
<proteinExistence type="predicted"/>
<feature type="transmembrane region" description="Helical" evidence="2">
    <location>
        <begin position="87"/>
        <end position="105"/>
    </location>
</feature>
<evidence type="ECO:0000313" key="4">
    <source>
        <dbReference type="Proteomes" id="UP001056218"/>
    </source>
</evidence>
<keyword evidence="1" id="KW-0175">Coiled coil</keyword>
<dbReference type="RefSeq" id="WP_250341736.1">
    <property type="nucleotide sequence ID" value="NZ_CP097885.1"/>
</dbReference>
<feature type="coiled-coil region" evidence="1">
    <location>
        <begin position="7"/>
        <end position="76"/>
    </location>
</feature>
<reference evidence="3 4" key="1">
    <citation type="submission" date="2022-05" db="EMBL/GenBank/DDBJ databases">
        <title>Identification of Peptoniphilus vaginalis-like Bacteria, Peptoniphilus septimus sp. nov. from Blood Cultures in a Cervical Cancer Patient receiving Chemotherapy: Case and Implications.</title>
        <authorList>
            <person name="Zhan X.-Y."/>
        </authorList>
    </citation>
    <scope>NUCLEOTIDE SEQUENCE [LARGE SCALE GENOMIC DNA]</scope>
    <source>
        <strain evidence="3 4">SAHP1</strain>
    </source>
</reference>
<protein>
    <recommendedName>
        <fullName evidence="5">Haemolysin XhlA</fullName>
    </recommendedName>
</protein>
<dbReference type="Proteomes" id="UP001056218">
    <property type="component" value="Chromosome"/>
</dbReference>
<keyword evidence="2" id="KW-0812">Transmembrane</keyword>
<keyword evidence="2" id="KW-1133">Transmembrane helix</keyword>